<evidence type="ECO:0000313" key="2">
    <source>
        <dbReference type="Proteomes" id="UP001186974"/>
    </source>
</evidence>
<dbReference type="Proteomes" id="UP001186974">
    <property type="component" value="Unassembled WGS sequence"/>
</dbReference>
<reference evidence="1" key="1">
    <citation type="submission" date="2024-09" db="EMBL/GenBank/DDBJ databases">
        <title>Black Yeasts Isolated from many extreme environments.</title>
        <authorList>
            <person name="Coleine C."/>
            <person name="Stajich J.E."/>
            <person name="Selbmann L."/>
        </authorList>
    </citation>
    <scope>NUCLEOTIDE SEQUENCE</scope>
    <source>
        <strain evidence="1">CCFEE 5737</strain>
    </source>
</reference>
<dbReference type="EMBL" id="JAWDJW010007935">
    <property type="protein sequence ID" value="KAK3061298.1"/>
    <property type="molecule type" value="Genomic_DNA"/>
</dbReference>
<gene>
    <name evidence="1" type="ORF">LTS18_006585</name>
</gene>
<organism evidence="1 2">
    <name type="scientific">Coniosporium uncinatum</name>
    <dbReference type="NCBI Taxonomy" id="93489"/>
    <lineage>
        <taxon>Eukaryota</taxon>
        <taxon>Fungi</taxon>
        <taxon>Dikarya</taxon>
        <taxon>Ascomycota</taxon>
        <taxon>Pezizomycotina</taxon>
        <taxon>Dothideomycetes</taxon>
        <taxon>Dothideomycetes incertae sedis</taxon>
        <taxon>Coniosporium</taxon>
    </lineage>
</organism>
<proteinExistence type="predicted"/>
<evidence type="ECO:0000313" key="1">
    <source>
        <dbReference type="EMBL" id="KAK3061298.1"/>
    </source>
</evidence>
<accession>A0ACC3D3U2</accession>
<name>A0ACC3D3U2_9PEZI</name>
<comment type="caution">
    <text evidence="1">The sequence shown here is derived from an EMBL/GenBank/DDBJ whole genome shotgun (WGS) entry which is preliminary data.</text>
</comment>
<protein>
    <submittedName>
        <fullName evidence="1">Uncharacterized protein</fullName>
    </submittedName>
</protein>
<keyword evidence="2" id="KW-1185">Reference proteome</keyword>
<sequence>RILARLNRPLDETRLAALEAELAEVERHVRGNLVPRSQDVERQMMNDPISKIIMQHNDELEDLNVEERDMLISVAFTHPVLRETKPSVWIPEDEIGVSDDEVRRTRELSRDVAIDNRGAYLDRKLKVVVNKPPPDMSEFALVMAEL</sequence>
<feature type="non-terminal residue" evidence="1">
    <location>
        <position position="1"/>
    </location>
</feature>